<name>A0ABY5HS85_9SPIR</name>
<dbReference type="Gene3D" id="3.50.50.60">
    <property type="entry name" value="FAD/NAD(P)-binding domain"/>
    <property type="match status" value="1"/>
</dbReference>
<accession>A0ABY5HS85</accession>
<dbReference type="PANTHER" id="PTHR21197">
    <property type="entry name" value="UDP-GALACTOPYRANOSE MUTASE"/>
    <property type="match status" value="1"/>
</dbReference>
<reference evidence="1" key="1">
    <citation type="submission" date="2019-04" db="EMBL/GenBank/DDBJ databases">
        <title>Whole genome sequencing of oral phylogroup 2 treponemes.</title>
        <authorList>
            <person name="Chan Y."/>
            <person name="Zeng H.H."/>
            <person name="Yu X.L."/>
            <person name="Leung W.K."/>
            <person name="Watt R.M."/>
        </authorList>
    </citation>
    <scope>NUCLEOTIDE SEQUENCE</scope>
    <source>
        <strain evidence="1">OMZ 847</strain>
    </source>
</reference>
<gene>
    <name evidence="1" type="ORF">E4N76_04385</name>
</gene>
<dbReference type="RefSeq" id="WP_255806180.1">
    <property type="nucleotide sequence ID" value="NZ_CP038802.1"/>
</dbReference>
<dbReference type="PANTHER" id="PTHR21197:SF0">
    <property type="entry name" value="UDP-GALACTOPYRANOSE MUTASE"/>
    <property type="match status" value="1"/>
</dbReference>
<evidence type="ECO:0000313" key="2">
    <source>
        <dbReference type="Proteomes" id="UP001059401"/>
    </source>
</evidence>
<dbReference type="EMBL" id="CP038802">
    <property type="protein sequence ID" value="UTY28299.1"/>
    <property type="molecule type" value="Genomic_DNA"/>
</dbReference>
<dbReference type="SUPFAM" id="SSF51971">
    <property type="entry name" value="Nucleotide-binding domain"/>
    <property type="match status" value="1"/>
</dbReference>
<protein>
    <recommendedName>
        <fullName evidence="3">Protoporphyrinogen oxidase</fullName>
    </recommendedName>
</protein>
<sequence length="427" mass="48823">MLNYDNVILGAGFAGIGAAYGASIAKEKNIVLFEQDKTWGGLCGSFEISGFTFDKAVHLSFSDIETVQKVFYEIEYLKHEPEAKNYADGFWIRHPIQNNCCALPIEKRIKIIKSFAGRSDVKKKPKNYKEYLVQQFGTYFSENYPERYAKKYWAADADALNCSWCGKRIYVPTLDEVLRGAFTDKTPNTYYAKTMHYPKQGAYKTFLKDIANKLNIEFGKKVIGINPKLKQIKFSDGSLCIYQNLISTIPLPELCFMCNAAPDSIKKAAENLQASSMCLVSIGFNKIIDMPALWFYVYDEDIPFARAHSPSVKSPANVPVGKSSIQCEIYYSKNKSLLYSDEELKEKTIKAIVDMKIASTEDILFADVRHIRYANVIFYHNIEKYRKICLDYIKSQHIKTAGRFGSWDYLWSDQSFMSGYNIFRGQL</sequence>
<proteinExistence type="predicted"/>
<dbReference type="InterPro" id="IPR036188">
    <property type="entry name" value="FAD/NAD-bd_sf"/>
</dbReference>
<keyword evidence="2" id="KW-1185">Reference proteome</keyword>
<evidence type="ECO:0000313" key="1">
    <source>
        <dbReference type="EMBL" id="UTY28299.1"/>
    </source>
</evidence>
<organism evidence="1 2">
    <name type="scientific">Treponema putidum</name>
    <dbReference type="NCBI Taxonomy" id="221027"/>
    <lineage>
        <taxon>Bacteria</taxon>
        <taxon>Pseudomonadati</taxon>
        <taxon>Spirochaetota</taxon>
        <taxon>Spirochaetia</taxon>
        <taxon>Spirochaetales</taxon>
        <taxon>Treponemataceae</taxon>
        <taxon>Treponema</taxon>
    </lineage>
</organism>
<dbReference type="Pfam" id="PF13450">
    <property type="entry name" value="NAD_binding_8"/>
    <property type="match status" value="1"/>
</dbReference>
<dbReference type="Proteomes" id="UP001059401">
    <property type="component" value="Chromosome"/>
</dbReference>
<evidence type="ECO:0008006" key="3">
    <source>
        <dbReference type="Google" id="ProtNLM"/>
    </source>
</evidence>